<gene>
    <name evidence="1" type="ORF">Sspor_08590</name>
</gene>
<dbReference type="EMBL" id="BNED01000005">
    <property type="protein sequence ID" value="GHI75298.1"/>
    <property type="molecule type" value="Genomic_DNA"/>
</dbReference>
<dbReference type="Proteomes" id="UP000608522">
    <property type="component" value="Unassembled WGS sequence"/>
</dbReference>
<accession>A0ABQ3T4H1</accession>
<dbReference type="RefSeq" id="WP_202197771.1">
    <property type="nucleotide sequence ID" value="NZ_BAAATO010000060.1"/>
</dbReference>
<keyword evidence="2" id="KW-1185">Reference proteome</keyword>
<evidence type="ECO:0000313" key="1">
    <source>
        <dbReference type="EMBL" id="GHI75298.1"/>
    </source>
</evidence>
<name>A0ABQ3T4H1_9ACTN</name>
<comment type="caution">
    <text evidence="1">The sequence shown here is derived from an EMBL/GenBank/DDBJ whole genome shotgun (WGS) entry which is preliminary data.</text>
</comment>
<evidence type="ECO:0000313" key="2">
    <source>
        <dbReference type="Proteomes" id="UP000608522"/>
    </source>
</evidence>
<organism evidence="1 2">
    <name type="scientific">Streptomyces spororaveus</name>
    <dbReference type="NCBI Taxonomy" id="284039"/>
    <lineage>
        <taxon>Bacteria</taxon>
        <taxon>Bacillati</taxon>
        <taxon>Actinomycetota</taxon>
        <taxon>Actinomycetes</taxon>
        <taxon>Kitasatosporales</taxon>
        <taxon>Streptomycetaceae</taxon>
        <taxon>Streptomyces</taxon>
    </lineage>
</organism>
<proteinExistence type="predicted"/>
<reference evidence="2" key="1">
    <citation type="submission" date="2023-07" db="EMBL/GenBank/DDBJ databases">
        <title>Whole genome shotgun sequence of Streptomyces spororaveus NBRC 15456.</title>
        <authorList>
            <person name="Komaki H."/>
            <person name="Tamura T."/>
        </authorList>
    </citation>
    <scope>NUCLEOTIDE SEQUENCE [LARGE SCALE GENOMIC DNA]</scope>
    <source>
        <strain evidence="2">NBRC 15456</strain>
    </source>
</reference>
<protein>
    <submittedName>
        <fullName evidence="1">Uncharacterized protein</fullName>
    </submittedName>
</protein>
<sequence length="71" mass="7900">MAAKLIIYPPDQQGWRRVRYDGVPIGVAHRPADVRAFLAAAGRENAEDVDLTDPDFVEWRGAGPEVWEPSP</sequence>